<dbReference type="InterPro" id="IPR006696">
    <property type="entry name" value="DUF423"/>
</dbReference>
<keyword evidence="1" id="KW-1133">Transmembrane helix</keyword>
<evidence type="ECO:0000256" key="1">
    <source>
        <dbReference type="SAM" id="Phobius"/>
    </source>
</evidence>
<protein>
    <submittedName>
        <fullName evidence="3">DUF423 domain-containing protein</fullName>
    </submittedName>
</protein>
<dbReference type="Proteomes" id="UP001628091">
    <property type="component" value="Unassembled WGS sequence"/>
</dbReference>
<organism evidence="3 4">
    <name type="scientific">Phyllobacterium phragmitis</name>
    <dbReference type="NCBI Taxonomy" id="2670329"/>
    <lineage>
        <taxon>Bacteria</taxon>
        <taxon>Pseudomonadati</taxon>
        <taxon>Pseudomonadota</taxon>
        <taxon>Alphaproteobacteria</taxon>
        <taxon>Hyphomicrobiales</taxon>
        <taxon>Phyllobacteriaceae</taxon>
        <taxon>Phyllobacterium</taxon>
    </lineage>
</organism>
<keyword evidence="4" id="KW-1185">Reference proteome</keyword>
<feature type="signal peptide" evidence="2">
    <location>
        <begin position="1"/>
        <end position="30"/>
    </location>
</feature>
<sequence>MAMELYRPFAFAGGLSGAAALAAYAASAHAGSANLATVAPILLAHAPALLVFALLAPGRTIAKLGGWIVLLGLVLFTGDLVMRDMTGARLFPYAAPLGGTSLIVGWLVIAATGLMKQKASL</sequence>
<evidence type="ECO:0000313" key="3">
    <source>
        <dbReference type="EMBL" id="GAB1581449.1"/>
    </source>
</evidence>
<evidence type="ECO:0000313" key="4">
    <source>
        <dbReference type="Proteomes" id="UP001628091"/>
    </source>
</evidence>
<dbReference type="Pfam" id="PF04241">
    <property type="entry name" value="DUF423"/>
    <property type="match status" value="1"/>
</dbReference>
<keyword evidence="2" id="KW-0732">Signal</keyword>
<reference evidence="3 4" key="1">
    <citation type="submission" date="2024-10" db="EMBL/GenBank/DDBJ databases">
        <title>Isolation, draft genome sequencing and identification of Phyllobacterium sp. NSA23, isolated from leaf soil.</title>
        <authorList>
            <person name="Akita H."/>
        </authorList>
    </citation>
    <scope>NUCLEOTIDE SEQUENCE [LARGE SCALE GENOMIC DNA]</scope>
    <source>
        <strain evidence="3 4">NSA23</strain>
    </source>
</reference>
<proteinExistence type="predicted"/>
<feature type="transmembrane region" description="Helical" evidence="1">
    <location>
        <begin position="64"/>
        <end position="82"/>
    </location>
</feature>
<keyword evidence="1" id="KW-0472">Membrane</keyword>
<gene>
    <name evidence="3" type="ORF">PPNSA23_13920</name>
</gene>
<keyword evidence="1" id="KW-0812">Transmembrane</keyword>
<comment type="caution">
    <text evidence="3">The sequence shown here is derived from an EMBL/GenBank/DDBJ whole genome shotgun (WGS) entry which is preliminary data.</text>
</comment>
<name>A0ABQ0GXP8_9HYPH</name>
<evidence type="ECO:0000256" key="2">
    <source>
        <dbReference type="SAM" id="SignalP"/>
    </source>
</evidence>
<feature type="chain" id="PRO_5046144550" evidence="2">
    <location>
        <begin position="31"/>
        <end position="121"/>
    </location>
</feature>
<feature type="transmembrane region" description="Helical" evidence="1">
    <location>
        <begin position="94"/>
        <end position="115"/>
    </location>
</feature>
<feature type="transmembrane region" description="Helical" evidence="1">
    <location>
        <begin position="35"/>
        <end position="57"/>
    </location>
</feature>
<dbReference type="EMBL" id="BAAFZP010000001">
    <property type="protein sequence ID" value="GAB1581449.1"/>
    <property type="molecule type" value="Genomic_DNA"/>
</dbReference>
<accession>A0ABQ0GXP8</accession>